<proteinExistence type="predicted"/>
<accession>A0A246BL70</accession>
<feature type="signal peptide" evidence="1">
    <location>
        <begin position="1"/>
        <end position="20"/>
    </location>
</feature>
<dbReference type="InterPro" id="IPR012347">
    <property type="entry name" value="Ferritin-like"/>
</dbReference>
<sequence>MSRIAALTLTAALLAHTCAAALTLPAAPSTVDTDAERAAWTALMSSDGEYAAVAAYSAVIARYGPVEPYVSVLRAEENHVRALTRQLQRYGVAVPSNPYLGRIPAPTNLRVAAQAWADGEVLNVKMYDDLALLATGDTPLQKVFGNLRAASLQVHLPLFQQAAAAGGTLTAAQMGALRSPSGGPKR</sequence>
<keyword evidence="3" id="KW-1185">Reference proteome</keyword>
<dbReference type="AlphaFoldDB" id="A0A246BL70"/>
<evidence type="ECO:0000256" key="1">
    <source>
        <dbReference type="SAM" id="SignalP"/>
    </source>
</evidence>
<protein>
    <recommendedName>
        <fullName evidence="4">DUF2202 domain-containing protein</fullName>
    </recommendedName>
</protein>
<dbReference type="OrthoDB" id="573482at2"/>
<keyword evidence="1" id="KW-0732">Signal</keyword>
<evidence type="ECO:0000313" key="2">
    <source>
        <dbReference type="EMBL" id="OWL96074.1"/>
    </source>
</evidence>
<reference evidence="2 3" key="1">
    <citation type="submission" date="2017-05" db="EMBL/GenBank/DDBJ databases">
        <title>De novo genome assembly of Deniococcus indicus strain DR1.</title>
        <authorList>
            <person name="Chauhan D."/>
            <person name="Yennamalli R.M."/>
            <person name="Priyadarshini R."/>
        </authorList>
    </citation>
    <scope>NUCLEOTIDE SEQUENCE [LARGE SCALE GENOMIC DNA]</scope>
    <source>
        <strain evidence="2 3">DR1</strain>
    </source>
</reference>
<dbReference type="EMBL" id="NHMK01000012">
    <property type="protein sequence ID" value="OWL96074.1"/>
    <property type="molecule type" value="Genomic_DNA"/>
</dbReference>
<dbReference type="RefSeq" id="WP_088248460.1">
    <property type="nucleotide sequence ID" value="NZ_NHMK01000012.1"/>
</dbReference>
<dbReference type="Gene3D" id="1.20.1260.10">
    <property type="match status" value="1"/>
</dbReference>
<organism evidence="2 3">
    <name type="scientific">Deinococcus indicus</name>
    <dbReference type="NCBI Taxonomy" id="223556"/>
    <lineage>
        <taxon>Bacteria</taxon>
        <taxon>Thermotogati</taxon>
        <taxon>Deinococcota</taxon>
        <taxon>Deinococci</taxon>
        <taxon>Deinococcales</taxon>
        <taxon>Deinococcaceae</taxon>
        <taxon>Deinococcus</taxon>
    </lineage>
</organism>
<comment type="caution">
    <text evidence="2">The sequence shown here is derived from an EMBL/GenBank/DDBJ whole genome shotgun (WGS) entry which is preliminary data.</text>
</comment>
<gene>
    <name evidence="2" type="ORF">CBQ26_09755</name>
</gene>
<feature type="chain" id="PRO_5012738186" description="DUF2202 domain-containing protein" evidence="1">
    <location>
        <begin position="21"/>
        <end position="186"/>
    </location>
</feature>
<evidence type="ECO:0000313" key="3">
    <source>
        <dbReference type="Proteomes" id="UP000197208"/>
    </source>
</evidence>
<evidence type="ECO:0008006" key="4">
    <source>
        <dbReference type="Google" id="ProtNLM"/>
    </source>
</evidence>
<name>A0A246BL70_9DEIO</name>
<dbReference type="Proteomes" id="UP000197208">
    <property type="component" value="Unassembled WGS sequence"/>
</dbReference>